<proteinExistence type="predicted"/>
<keyword evidence="2" id="KW-0812">Transmembrane</keyword>
<name>A0A6C0HUS8_9ZZZZ</name>
<evidence type="ECO:0000256" key="2">
    <source>
        <dbReference type="SAM" id="Phobius"/>
    </source>
</evidence>
<sequence length="761" mass="86242">MSSNNNALNTSHKSNPHNSSIRNHPHNSSQKNLLSDISQRGNTTSVPLSGRVQPLNLRNITEIQPLPPQYNDKERLNSWPEDADYLLENIRCNSIILSDYHKTQYFILQSRLKYFRIPIIIISAFASVLNIGLQPYLDQSYISVLCAMLSLITGLIGSIELFLQVQKKMENELMNSRDFYLNAIDIYKVLSLEPEHRNGDGLKYLDGKFAVYCKMIENSNIINKSIQDQLAPIDSNMIEKILSNTSCNGDTHSMISSKQYGDSGANGSTKKPRNSIYKSMATKKEKRANTWTEQFMSYFFNQPVVKESRELKRSSSFDNMLQKYDERSRSSSINAMNNAYKPSKSNLYRAYPIQSTVYKNSDIESVVSDMDSIDTTERFDIYCKIIEKSELFDDEILEEIAQIMSFNNEIFSLEERVRIYCHILQHQDAIGGKNVMNGLKNILIGDYFQRKPKNEPMDMENQLKLFKSLMFFKDALGPSTIEKIKQFMMQNVKNQSKSSSEIKQGMMQKLFNMNFQGPRPMDPKNEDIETGKDISRNDIDKYIKQQISEIFNYEDTAIPLVALNRISRSRANSENKNEKNTYSEKYGGKTSLANVKKLFDPMFDSSRQGTPTKTHKKGFDNSNTGTGDTKQRNSSWSKSSRGKPSPHPSTASLAQKNIEPEKHSSSDSEDWASYSNHGAPNSFTFPSHPETKSPPDAATTMLPAESVTNSNKLLEPQNIIIVTTELADSITGKTTPPLAPISTHAHFITDSSVNLFTPGNI</sequence>
<protein>
    <submittedName>
        <fullName evidence="3">Uncharacterized protein</fullName>
    </submittedName>
</protein>
<dbReference type="AlphaFoldDB" id="A0A6C0HUS8"/>
<feature type="compositionally biased region" description="Low complexity" evidence="1">
    <location>
        <begin position="634"/>
        <end position="643"/>
    </location>
</feature>
<feature type="region of interest" description="Disordered" evidence="1">
    <location>
        <begin position="602"/>
        <end position="700"/>
    </location>
</feature>
<evidence type="ECO:0000313" key="3">
    <source>
        <dbReference type="EMBL" id="QHT84160.1"/>
    </source>
</evidence>
<feature type="transmembrane region" description="Helical" evidence="2">
    <location>
        <begin position="114"/>
        <end position="133"/>
    </location>
</feature>
<reference evidence="3" key="1">
    <citation type="journal article" date="2020" name="Nature">
        <title>Giant virus diversity and host interactions through global metagenomics.</title>
        <authorList>
            <person name="Schulz F."/>
            <person name="Roux S."/>
            <person name="Paez-Espino D."/>
            <person name="Jungbluth S."/>
            <person name="Walsh D.A."/>
            <person name="Denef V.J."/>
            <person name="McMahon K.D."/>
            <person name="Konstantinidis K.T."/>
            <person name="Eloe-Fadrosh E.A."/>
            <person name="Kyrpides N.C."/>
            <person name="Woyke T."/>
        </authorList>
    </citation>
    <scope>NUCLEOTIDE SEQUENCE</scope>
    <source>
        <strain evidence="3">GVMAG-M-3300023184-16</strain>
    </source>
</reference>
<keyword evidence="2" id="KW-1133">Transmembrane helix</keyword>
<evidence type="ECO:0000256" key="1">
    <source>
        <dbReference type="SAM" id="MobiDB-lite"/>
    </source>
</evidence>
<keyword evidence="2" id="KW-0472">Membrane</keyword>
<accession>A0A6C0HUS8</accession>
<organism evidence="3">
    <name type="scientific">viral metagenome</name>
    <dbReference type="NCBI Taxonomy" id="1070528"/>
    <lineage>
        <taxon>unclassified sequences</taxon>
        <taxon>metagenomes</taxon>
        <taxon>organismal metagenomes</taxon>
    </lineage>
</organism>
<feature type="region of interest" description="Disordered" evidence="1">
    <location>
        <begin position="1"/>
        <end position="33"/>
    </location>
</feature>
<feature type="transmembrane region" description="Helical" evidence="2">
    <location>
        <begin position="139"/>
        <end position="163"/>
    </location>
</feature>
<dbReference type="EMBL" id="MN740015">
    <property type="protein sequence ID" value="QHT84160.1"/>
    <property type="molecule type" value="Genomic_DNA"/>
</dbReference>
<feature type="compositionally biased region" description="Polar residues" evidence="1">
    <location>
        <begin position="676"/>
        <end position="685"/>
    </location>
</feature>